<organism evidence="2 3">
    <name type="scientific">Plenodomus tracheiphilus IPT5</name>
    <dbReference type="NCBI Taxonomy" id="1408161"/>
    <lineage>
        <taxon>Eukaryota</taxon>
        <taxon>Fungi</taxon>
        <taxon>Dikarya</taxon>
        <taxon>Ascomycota</taxon>
        <taxon>Pezizomycotina</taxon>
        <taxon>Dothideomycetes</taxon>
        <taxon>Pleosporomycetidae</taxon>
        <taxon>Pleosporales</taxon>
        <taxon>Pleosporineae</taxon>
        <taxon>Leptosphaeriaceae</taxon>
        <taxon>Plenodomus</taxon>
    </lineage>
</organism>
<feature type="region of interest" description="Disordered" evidence="1">
    <location>
        <begin position="1"/>
        <end position="25"/>
    </location>
</feature>
<protein>
    <submittedName>
        <fullName evidence="2">Uncharacterized protein</fullName>
    </submittedName>
</protein>
<feature type="region of interest" description="Disordered" evidence="1">
    <location>
        <begin position="454"/>
        <end position="486"/>
    </location>
</feature>
<evidence type="ECO:0000313" key="2">
    <source>
        <dbReference type="EMBL" id="KAF2851996.1"/>
    </source>
</evidence>
<proteinExistence type="predicted"/>
<feature type="region of interest" description="Disordered" evidence="1">
    <location>
        <begin position="641"/>
        <end position="663"/>
    </location>
</feature>
<feature type="region of interest" description="Disordered" evidence="1">
    <location>
        <begin position="498"/>
        <end position="574"/>
    </location>
</feature>
<dbReference type="EMBL" id="MU006300">
    <property type="protein sequence ID" value="KAF2851996.1"/>
    <property type="molecule type" value="Genomic_DNA"/>
</dbReference>
<keyword evidence="3" id="KW-1185">Reference proteome</keyword>
<gene>
    <name evidence="2" type="ORF">T440DRAFT_527505</name>
</gene>
<reference evidence="2" key="1">
    <citation type="submission" date="2020-01" db="EMBL/GenBank/DDBJ databases">
        <authorList>
            <consortium name="DOE Joint Genome Institute"/>
            <person name="Haridas S."/>
            <person name="Albert R."/>
            <person name="Binder M."/>
            <person name="Bloem J."/>
            <person name="Labutti K."/>
            <person name="Salamov A."/>
            <person name="Andreopoulos B."/>
            <person name="Baker S.E."/>
            <person name="Barry K."/>
            <person name="Bills G."/>
            <person name="Bluhm B.H."/>
            <person name="Cannon C."/>
            <person name="Castanera R."/>
            <person name="Culley D.E."/>
            <person name="Daum C."/>
            <person name="Ezra D."/>
            <person name="Gonzalez J.B."/>
            <person name="Henrissat B."/>
            <person name="Kuo A."/>
            <person name="Liang C."/>
            <person name="Lipzen A."/>
            <person name="Lutzoni F."/>
            <person name="Magnuson J."/>
            <person name="Mondo S."/>
            <person name="Nolan M."/>
            <person name="Ohm R."/>
            <person name="Pangilinan J."/>
            <person name="Park H.-J."/>
            <person name="Ramirez L."/>
            <person name="Alfaro M."/>
            <person name="Sun H."/>
            <person name="Tritt A."/>
            <person name="Yoshinaga Y."/>
            <person name="Zwiers L.-H."/>
            <person name="Turgeon B.G."/>
            <person name="Goodwin S.B."/>
            <person name="Spatafora J.W."/>
            <person name="Crous P.W."/>
            <person name="Grigoriev I.V."/>
        </authorList>
    </citation>
    <scope>NUCLEOTIDE SEQUENCE</scope>
    <source>
        <strain evidence="2">IPT5</strain>
    </source>
</reference>
<evidence type="ECO:0000256" key="1">
    <source>
        <dbReference type="SAM" id="MobiDB-lite"/>
    </source>
</evidence>
<feature type="compositionally biased region" description="Low complexity" evidence="1">
    <location>
        <begin position="502"/>
        <end position="511"/>
    </location>
</feature>
<name>A0A6A7B8W9_9PLEO</name>
<evidence type="ECO:0000313" key="3">
    <source>
        <dbReference type="Proteomes" id="UP000799423"/>
    </source>
</evidence>
<accession>A0A6A7B8W9</accession>
<dbReference type="OrthoDB" id="5330058at2759"/>
<sequence length="663" mass="73240">MHLDHLPPCPTPDDTAPHAHPLPADAVQSTDPIQRLEDLAASLPLYVQLHGLAAAEQRISHDAYHPRVRRSALASYEQADKTTAVQHIDTIASWRGLSNPQAYELVFWETAFRECLTSQVEHALRIMIAAQIAEQQKPAAGLAFLLDLNERLASLGSQVISVDGARLINSMMSLFYEEEPYRAGRSLTWGVDSENLPRFLGNFIRTQDCFLRDVDAPKVFIDKFTYEYSYPVFNITAEVAWLPPHVKFDGVPASVEPEGIYIIAPTYVEAALPLDGSPIEPYPDRLHYTITQSNAAAQWDSDDSCFRMLAPAPILGMGTSETTVCTTILTFFPGNVFFERCSRYRIVVGLTSGDASLGTTSSVASCKRDSRSSFDGSYISPPIELSSKSSQVNPHPLEKDSYDSLVHHLDSIARVDNITTCADAASPRKRKAHHLLEPDTGDTIVCSSLRLESSSCDMGSSDGFRGGKGRGSPPRSRRLPSEEENTSVRRLLQHLDNEHRAGSSSSNGSSGQVNLPVIPNRSSHPGRIIPRESNTPEVQVTAGPSAAQRREDTSDSSESPPLKPITSNDGNVDAASLSPVVCERRDSMEPELRQPVTRLRTTDIPQEQIQQNFRELLETRRGPMHNDDFIDVFTDTDVEYEDEEWLSDASSDDDEMEDVCSDE</sequence>
<dbReference type="AlphaFoldDB" id="A0A6A7B8W9"/>
<dbReference type="Proteomes" id="UP000799423">
    <property type="component" value="Unassembled WGS sequence"/>
</dbReference>